<evidence type="ECO:0000256" key="4">
    <source>
        <dbReference type="SAM" id="SignalP"/>
    </source>
</evidence>
<proteinExistence type="predicted"/>
<evidence type="ECO:0000313" key="5">
    <source>
        <dbReference type="EMBL" id="AQS49018.1"/>
    </source>
</evidence>
<dbReference type="PANTHER" id="PTHR33376:SF15">
    <property type="entry name" value="BLL6794 PROTEIN"/>
    <property type="match status" value="1"/>
</dbReference>
<comment type="subcellular location">
    <subcellularLocation>
        <location evidence="1">Periplasm</location>
    </subcellularLocation>
</comment>
<evidence type="ECO:0000256" key="1">
    <source>
        <dbReference type="ARBA" id="ARBA00004418"/>
    </source>
</evidence>
<dbReference type="InterPro" id="IPR038404">
    <property type="entry name" value="TRAP_DctP_sf"/>
</dbReference>
<dbReference type="NCBIfam" id="NF037995">
    <property type="entry name" value="TRAP_S1"/>
    <property type="match status" value="1"/>
</dbReference>
<dbReference type="InterPro" id="IPR018389">
    <property type="entry name" value="DctP_fam"/>
</dbReference>
<keyword evidence="2 4" id="KW-0732">Signal</keyword>
<name>A0ABM6IJU7_9RHOB</name>
<keyword evidence="6" id="KW-1185">Reference proteome</keyword>
<feature type="chain" id="PRO_5046177297" evidence="4">
    <location>
        <begin position="28"/>
        <end position="347"/>
    </location>
</feature>
<dbReference type="RefSeq" id="WP_075774282.1">
    <property type="nucleotide sequence ID" value="NZ_CP019437.1"/>
</dbReference>
<organism evidence="5 6">
    <name type="scientific">Thioclava nitratireducens</name>
    <dbReference type="NCBI Taxonomy" id="1915078"/>
    <lineage>
        <taxon>Bacteria</taxon>
        <taxon>Pseudomonadati</taxon>
        <taxon>Pseudomonadota</taxon>
        <taxon>Alphaproteobacteria</taxon>
        <taxon>Rhodobacterales</taxon>
        <taxon>Paracoccaceae</taxon>
        <taxon>Thioclava</taxon>
    </lineage>
</organism>
<evidence type="ECO:0000256" key="2">
    <source>
        <dbReference type="ARBA" id="ARBA00022729"/>
    </source>
</evidence>
<feature type="signal peptide" evidence="4">
    <location>
        <begin position="1"/>
        <end position="27"/>
    </location>
</feature>
<dbReference type="PANTHER" id="PTHR33376">
    <property type="match status" value="1"/>
</dbReference>
<protein>
    <submittedName>
        <fullName evidence="5">C4-dicarboxylate ABC transporter</fullName>
    </submittedName>
</protein>
<evidence type="ECO:0000256" key="3">
    <source>
        <dbReference type="ARBA" id="ARBA00022764"/>
    </source>
</evidence>
<gene>
    <name evidence="5" type="ORF">BMG03_15380</name>
</gene>
<dbReference type="CDD" id="cd13665">
    <property type="entry name" value="PBP2_TRAP_Dctp3_4"/>
    <property type="match status" value="1"/>
</dbReference>
<sequence length="347" mass="37809">MSQRFTRRESFALAAGAAALAAPPVLADEPEVTLRLHQFLPLTSFVPAHILTPWIKAVEEATQGRVRIQHYPSMQLGGKPTDLVDQVTDGVVDIVWTLPGYTPGRFPRTEVMELPFMVAEAEAASAALWELAQAKMIDTDFRDFHLLGTWVHGPGVIHANKAVRNIPDFEGLKLRGPSRVTTKLLEHFGATAVGMPVPSVPEALSRGTIDGALLPWEVSASLHIGELVHHHTQFAGPSIYTASFILAMNKERYAALDPELQAAIDSVSGADFSAQAGRLQQAEDIPSRQAAMDLGNEIITIPAEDTPMWRDASQPVIDAWVAEMKENGVPGDELLETARALIEKHLF</sequence>
<keyword evidence="3" id="KW-0574">Periplasm</keyword>
<dbReference type="Pfam" id="PF03480">
    <property type="entry name" value="DctP"/>
    <property type="match status" value="1"/>
</dbReference>
<dbReference type="Gene3D" id="3.40.190.170">
    <property type="entry name" value="Bacterial extracellular solute-binding protein, family 7"/>
    <property type="match status" value="1"/>
</dbReference>
<evidence type="ECO:0000313" key="6">
    <source>
        <dbReference type="Proteomes" id="UP000185622"/>
    </source>
</evidence>
<dbReference type="Proteomes" id="UP000185622">
    <property type="component" value="Chromosome"/>
</dbReference>
<accession>A0ABM6IJU7</accession>
<dbReference type="EMBL" id="CP019437">
    <property type="protein sequence ID" value="AQS49018.1"/>
    <property type="molecule type" value="Genomic_DNA"/>
</dbReference>
<reference evidence="5 6" key="1">
    <citation type="submission" date="2017-01" db="EMBL/GenBank/DDBJ databases">
        <title>The complete genome sequence of a sulfur-oxidizing marine bacterium Thioclava sp. 25B10_4T.</title>
        <authorList>
            <person name="Liu Y."/>
            <person name="Lai Q."/>
            <person name="Shao Z."/>
        </authorList>
    </citation>
    <scope>NUCLEOTIDE SEQUENCE [LARGE SCALE GENOMIC DNA]</scope>
    <source>
        <strain evidence="5 6">25B10_4</strain>
    </source>
</reference>